<dbReference type="RefSeq" id="WP_039698795.1">
    <property type="nucleotide sequence ID" value="NZ_SXAL01000019.1"/>
</dbReference>
<proteinExistence type="predicted"/>
<dbReference type="AlphaFoldDB" id="A0A7X5SYX4"/>
<accession>A0A7X5SYX4</accession>
<evidence type="ECO:0000313" key="2">
    <source>
        <dbReference type="Proteomes" id="UP000486601"/>
    </source>
</evidence>
<protein>
    <submittedName>
        <fullName evidence="1">Uncharacterized protein</fullName>
    </submittedName>
</protein>
<organism evidence="1 2">
    <name type="scientific">Clostridium sporogenes</name>
    <dbReference type="NCBI Taxonomy" id="1509"/>
    <lineage>
        <taxon>Bacteria</taxon>
        <taxon>Bacillati</taxon>
        <taxon>Bacillota</taxon>
        <taxon>Clostridia</taxon>
        <taxon>Eubacteriales</taxon>
        <taxon>Clostridiaceae</taxon>
        <taxon>Clostridium</taxon>
    </lineage>
</organism>
<evidence type="ECO:0000313" key="1">
    <source>
        <dbReference type="EMBL" id="NFR63187.1"/>
    </source>
</evidence>
<name>A0A7X5SYX4_CLOSG</name>
<comment type="caution">
    <text evidence="1">The sequence shown here is derived from an EMBL/GenBank/DDBJ whole genome shotgun (WGS) entry which is preliminary data.</text>
</comment>
<reference evidence="1 2" key="1">
    <citation type="submission" date="2019-04" db="EMBL/GenBank/DDBJ databases">
        <title>Genome sequencing of Clostridium botulinum Groups I-IV and Clostridium butyricum.</title>
        <authorList>
            <person name="Brunt J."/>
            <person name="Van Vliet A.H.M."/>
            <person name="Stringer S.C."/>
            <person name="Carter A.T."/>
            <person name="Peck M.W."/>
        </authorList>
    </citation>
    <scope>NUCLEOTIDE SEQUENCE [LARGE SCALE GENOMIC DNA]</scope>
    <source>
        <strain evidence="1 2">IFR 18/108</strain>
    </source>
</reference>
<sequence>MKKYYKGCIWLNKKKRKEKMGWSYAKLQKMWRIANRENKLNKWDKITFKQWRNNLFNII</sequence>
<gene>
    <name evidence="1" type="ORF">FDF70_17320</name>
</gene>
<dbReference type="EMBL" id="SXCS01000011">
    <property type="protein sequence ID" value="NFR63187.1"/>
    <property type="molecule type" value="Genomic_DNA"/>
</dbReference>
<dbReference type="Proteomes" id="UP000486601">
    <property type="component" value="Unassembled WGS sequence"/>
</dbReference>